<dbReference type="VEuPathDB" id="FungiDB:TRICI_006452"/>
<evidence type="ECO:0000313" key="4">
    <source>
        <dbReference type="Proteomes" id="UP000761534"/>
    </source>
</evidence>
<evidence type="ECO:0000256" key="1">
    <source>
        <dbReference type="SAM" id="MobiDB-lite"/>
    </source>
</evidence>
<feature type="compositionally biased region" description="Low complexity" evidence="1">
    <location>
        <begin position="318"/>
        <end position="331"/>
    </location>
</feature>
<proteinExistence type="predicted"/>
<dbReference type="EMBL" id="SWFS01000535">
    <property type="protein sequence ID" value="KAA8898869.1"/>
    <property type="molecule type" value="Genomic_DNA"/>
</dbReference>
<feature type="region of interest" description="Disordered" evidence="1">
    <location>
        <begin position="311"/>
        <end position="334"/>
    </location>
</feature>
<dbReference type="AlphaFoldDB" id="A0A642UH58"/>
<feature type="compositionally biased region" description="Low complexity" evidence="1">
    <location>
        <begin position="105"/>
        <end position="116"/>
    </location>
</feature>
<comment type="caution">
    <text evidence="3">The sequence shown here is derived from an EMBL/GenBank/DDBJ whole genome shotgun (WGS) entry which is preliminary data.</text>
</comment>
<feature type="compositionally biased region" description="Basic and acidic residues" evidence="1">
    <location>
        <begin position="178"/>
        <end position="187"/>
    </location>
</feature>
<feature type="compositionally biased region" description="Low complexity" evidence="1">
    <location>
        <begin position="1"/>
        <end position="27"/>
    </location>
</feature>
<dbReference type="InterPro" id="IPR049403">
    <property type="entry name" value="Ebp1_C"/>
</dbReference>
<organism evidence="3 4">
    <name type="scientific">Trichomonascus ciferrii</name>
    <dbReference type="NCBI Taxonomy" id="44093"/>
    <lineage>
        <taxon>Eukaryota</taxon>
        <taxon>Fungi</taxon>
        <taxon>Dikarya</taxon>
        <taxon>Ascomycota</taxon>
        <taxon>Saccharomycotina</taxon>
        <taxon>Dipodascomycetes</taxon>
        <taxon>Dipodascales</taxon>
        <taxon>Trichomonascaceae</taxon>
        <taxon>Trichomonascus</taxon>
        <taxon>Trichomonascus ciferrii complex</taxon>
    </lineage>
</organism>
<sequence length="444" mass="48593">MMSSGGNKTAASASNASRTNNNSKNASPAADSPLPPMLSPTLPAWVDEGAPPIPQRMLSPTLPAVFDTPSLRESEKASESSFMVSLKLPEKAKGKPVGLGIQQKAAAATNGSAAVSAKRKPSKNAAAEAKRQRISRSYSSSSSESESEQPLAARKTPSVNSTTNSTSNNKTGNGATPRIHEASSSEQRERYCKLYRSKMRSWMGVAKQKKHEADQASSDGKAKTAAAISLDSVLCFVVAFDYEDKADVVMKTMLRPHSWYTLVPYMSQLIKMLDRANCKELMGLCYQFRALIYSRIAQSYSQAVKKMTQTGQASVSFDQNNDTTTTNSTTTNDDKKETLGTISNKYISMQEASQHDFKRGFQLLTLDTIKRQFPITWKSKQRSPSPLPKQDGGSFRPTEDSYHLPLHTFSTLQEATAVGYKILREWADSNNISADWAIANRPSN</sequence>
<dbReference type="Proteomes" id="UP000761534">
    <property type="component" value="Unassembled WGS sequence"/>
</dbReference>
<name>A0A642UH58_9ASCO</name>
<reference evidence="3" key="1">
    <citation type="journal article" date="2019" name="G3 (Bethesda)">
        <title>Genome Assemblies of Two Rare Opportunistic Yeast Pathogens: Diutina rugosa (syn. Candida rugosa) and Trichomonascus ciferrii (syn. Candida ciferrii).</title>
        <authorList>
            <person name="Mixao V."/>
            <person name="Saus E."/>
            <person name="Hansen A.P."/>
            <person name="Lass-Florl C."/>
            <person name="Gabaldon T."/>
        </authorList>
    </citation>
    <scope>NUCLEOTIDE SEQUENCE</scope>
    <source>
        <strain evidence="3">CBS 4856</strain>
    </source>
</reference>
<feature type="compositionally biased region" description="Low complexity" evidence="1">
    <location>
        <begin position="156"/>
        <end position="173"/>
    </location>
</feature>
<feature type="region of interest" description="Disordered" evidence="1">
    <location>
        <begin position="1"/>
        <end position="187"/>
    </location>
</feature>
<dbReference type="Pfam" id="PF21204">
    <property type="entry name" value="Ebp1_C"/>
    <property type="match status" value="1"/>
</dbReference>
<keyword evidence="4" id="KW-1185">Reference proteome</keyword>
<feature type="domain" description="Ell binding protein Ebp1 C-terminal" evidence="2">
    <location>
        <begin position="182"/>
        <end position="379"/>
    </location>
</feature>
<dbReference type="OrthoDB" id="284473at2759"/>
<feature type="region of interest" description="Disordered" evidence="1">
    <location>
        <begin position="377"/>
        <end position="400"/>
    </location>
</feature>
<protein>
    <recommendedName>
        <fullName evidence="2">Ell binding protein Ebp1 C-terminal domain-containing protein</fullName>
    </recommendedName>
</protein>
<accession>A0A642UH58</accession>
<evidence type="ECO:0000313" key="3">
    <source>
        <dbReference type="EMBL" id="KAA8898869.1"/>
    </source>
</evidence>
<feature type="compositionally biased region" description="Low complexity" evidence="1">
    <location>
        <begin position="135"/>
        <end position="144"/>
    </location>
</feature>
<gene>
    <name evidence="3" type="ORF">TRICI_006452</name>
</gene>
<evidence type="ECO:0000259" key="2">
    <source>
        <dbReference type="Pfam" id="PF21204"/>
    </source>
</evidence>